<feature type="non-terminal residue" evidence="2">
    <location>
        <position position="51"/>
    </location>
</feature>
<keyword evidence="2" id="KW-0808">Transferase</keyword>
<dbReference type="InterPro" id="IPR029044">
    <property type="entry name" value="Nucleotide-diphossugar_trans"/>
</dbReference>
<dbReference type="GO" id="GO:0019134">
    <property type="term" value="F:glucosamine-1-phosphate N-acetyltransferase activity"/>
    <property type="evidence" value="ECO:0007669"/>
    <property type="project" value="UniProtKB-EC"/>
</dbReference>
<name>A0A3B0TA33_9ZZZZ</name>
<feature type="domain" description="MobA-like NTP transferase" evidence="1">
    <location>
        <begin position="7"/>
        <end position="49"/>
    </location>
</feature>
<reference evidence="2" key="1">
    <citation type="submission" date="2018-06" db="EMBL/GenBank/DDBJ databases">
        <authorList>
            <person name="Zhirakovskaya E."/>
        </authorList>
    </citation>
    <scope>NUCLEOTIDE SEQUENCE</scope>
</reference>
<evidence type="ECO:0000313" key="2">
    <source>
        <dbReference type="EMBL" id="VAW14908.1"/>
    </source>
</evidence>
<dbReference type="EMBL" id="UOEQ01000056">
    <property type="protein sequence ID" value="VAW14908.1"/>
    <property type="molecule type" value="Genomic_DNA"/>
</dbReference>
<keyword evidence="2" id="KW-0548">Nucleotidyltransferase</keyword>
<dbReference type="InterPro" id="IPR025877">
    <property type="entry name" value="MobA-like_NTP_Trfase"/>
</dbReference>
<keyword evidence="2" id="KW-0012">Acyltransferase</keyword>
<gene>
    <name evidence="2" type="ORF">MNBD_ALPHA11-1683</name>
</gene>
<organism evidence="2">
    <name type="scientific">hydrothermal vent metagenome</name>
    <dbReference type="NCBI Taxonomy" id="652676"/>
    <lineage>
        <taxon>unclassified sequences</taxon>
        <taxon>metagenomes</taxon>
        <taxon>ecological metagenomes</taxon>
    </lineage>
</organism>
<proteinExistence type="predicted"/>
<dbReference type="EC" id="2.7.7.23" evidence="2"/>
<sequence>MGELTTIILAAGDGTRMHSSLPKLLHPVAGLPIVGHVLNAAIAAGSNNIAL</sequence>
<dbReference type="AlphaFoldDB" id="A0A3B0TA33"/>
<accession>A0A3B0TA33</accession>
<dbReference type="Pfam" id="PF12804">
    <property type="entry name" value="NTP_transf_3"/>
    <property type="match status" value="1"/>
</dbReference>
<dbReference type="GO" id="GO:0003977">
    <property type="term" value="F:UDP-N-acetylglucosamine diphosphorylase activity"/>
    <property type="evidence" value="ECO:0007669"/>
    <property type="project" value="UniProtKB-EC"/>
</dbReference>
<dbReference type="EC" id="2.3.1.157" evidence="2"/>
<evidence type="ECO:0000259" key="1">
    <source>
        <dbReference type="Pfam" id="PF12804"/>
    </source>
</evidence>
<protein>
    <submittedName>
        <fullName evidence="2">N-acetylglucosamine-1-phosphate uridyltransferase / Glucosamine-1-phosphate N-acetyltransferase</fullName>
        <ecNumber evidence="2">2.3.1.157</ecNumber>
        <ecNumber evidence="2">2.7.7.23</ecNumber>
    </submittedName>
</protein>
<dbReference type="SUPFAM" id="SSF53448">
    <property type="entry name" value="Nucleotide-diphospho-sugar transferases"/>
    <property type="match status" value="1"/>
</dbReference>
<dbReference type="Gene3D" id="3.90.550.10">
    <property type="entry name" value="Spore Coat Polysaccharide Biosynthesis Protein SpsA, Chain A"/>
    <property type="match status" value="1"/>
</dbReference>